<dbReference type="AlphaFoldDB" id="A0ABD5U8B0"/>
<keyword evidence="1" id="KW-1133">Transmembrane helix</keyword>
<dbReference type="EMBL" id="JBHSXM010000001">
    <property type="protein sequence ID" value="MFC6834984.1"/>
    <property type="molecule type" value="Genomic_DNA"/>
</dbReference>
<comment type="caution">
    <text evidence="2">The sequence shown here is derived from an EMBL/GenBank/DDBJ whole genome shotgun (WGS) entry which is preliminary data.</text>
</comment>
<evidence type="ECO:0000313" key="3">
    <source>
        <dbReference type="Proteomes" id="UP001596406"/>
    </source>
</evidence>
<evidence type="ECO:0000313" key="2">
    <source>
        <dbReference type="EMBL" id="MFC6834984.1"/>
    </source>
</evidence>
<organism evidence="2 3">
    <name type="scientific">Halomarina ordinaria</name>
    <dbReference type="NCBI Taxonomy" id="3033939"/>
    <lineage>
        <taxon>Archaea</taxon>
        <taxon>Methanobacteriati</taxon>
        <taxon>Methanobacteriota</taxon>
        <taxon>Stenosarchaea group</taxon>
        <taxon>Halobacteria</taxon>
        <taxon>Halobacteriales</taxon>
        <taxon>Natronomonadaceae</taxon>
        <taxon>Halomarina</taxon>
    </lineage>
</organism>
<sequence>MTLTNLASGLLTGAALACVVAVLLGLREGRRYSPSSPERGDRLSRGAAALVAASRRPAVWTALFLLLSLAVGAGVVLALAGGPMSPLAGALAVASAVLALCAFLVVGVYRTVRFRGRTSAEAFAVSAWAVGALFVLAVSGLLLLGG</sequence>
<name>A0ABD5U8B0_9EURY</name>
<dbReference type="Proteomes" id="UP001596406">
    <property type="component" value="Unassembled WGS sequence"/>
</dbReference>
<evidence type="ECO:0000256" key="1">
    <source>
        <dbReference type="SAM" id="Phobius"/>
    </source>
</evidence>
<gene>
    <name evidence="2" type="ORF">ACFQHK_00510</name>
</gene>
<feature type="transmembrane region" description="Helical" evidence="1">
    <location>
        <begin position="6"/>
        <end position="26"/>
    </location>
</feature>
<keyword evidence="1" id="KW-0472">Membrane</keyword>
<feature type="transmembrane region" description="Helical" evidence="1">
    <location>
        <begin position="58"/>
        <end position="81"/>
    </location>
</feature>
<feature type="transmembrane region" description="Helical" evidence="1">
    <location>
        <begin position="87"/>
        <end position="110"/>
    </location>
</feature>
<keyword evidence="1" id="KW-0812">Transmembrane</keyword>
<keyword evidence="3" id="KW-1185">Reference proteome</keyword>
<proteinExistence type="predicted"/>
<feature type="transmembrane region" description="Helical" evidence="1">
    <location>
        <begin position="122"/>
        <end position="144"/>
    </location>
</feature>
<reference evidence="2 3" key="1">
    <citation type="journal article" date="2019" name="Int. J. Syst. Evol. Microbiol.">
        <title>The Global Catalogue of Microorganisms (GCM) 10K type strain sequencing project: providing services to taxonomists for standard genome sequencing and annotation.</title>
        <authorList>
            <consortium name="The Broad Institute Genomics Platform"/>
            <consortium name="The Broad Institute Genome Sequencing Center for Infectious Disease"/>
            <person name="Wu L."/>
            <person name="Ma J."/>
        </authorList>
    </citation>
    <scope>NUCLEOTIDE SEQUENCE [LARGE SCALE GENOMIC DNA]</scope>
    <source>
        <strain evidence="2 3">PSRA2</strain>
    </source>
</reference>
<accession>A0ABD5U8B0</accession>
<dbReference type="RefSeq" id="WP_304446694.1">
    <property type="nucleotide sequence ID" value="NZ_JARRAH010000001.1"/>
</dbReference>
<protein>
    <submittedName>
        <fullName evidence="2">Uncharacterized protein</fullName>
    </submittedName>
</protein>